<comment type="caution">
    <text evidence="2">The sequence shown here is derived from an EMBL/GenBank/DDBJ whole genome shotgun (WGS) entry which is preliminary data.</text>
</comment>
<proteinExistence type="predicted"/>
<protein>
    <recommendedName>
        <fullName evidence="4">Methyltransferase domain-containing protein</fullName>
    </recommendedName>
</protein>
<dbReference type="EMBL" id="SEOQ01001879">
    <property type="protein sequence ID" value="TFY50335.1"/>
    <property type="molecule type" value="Genomic_DNA"/>
</dbReference>
<name>A0A4Y9XK50_9AGAM</name>
<keyword evidence="3" id="KW-1185">Reference proteome</keyword>
<dbReference type="AlphaFoldDB" id="A0A4Y9XK50"/>
<evidence type="ECO:0000256" key="1">
    <source>
        <dbReference type="SAM" id="MobiDB-lite"/>
    </source>
</evidence>
<evidence type="ECO:0008006" key="4">
    <source>
        <dbReference type="Google" id="ProtNLM"/>
    </source>
</evidence>
<dbReference type="InterPro" id="IPR019410">
    <property type="entry name" value="Methyltransf_16"/>
</dbReference>
<dbReference type="GO" id="GO:0008757">
    <property type="term" value="F:S-adenosylmethionine-dependent methyltransferase activity"/>
    <property type="evidence" value="ECO:0007669"/>
    <property type="project" value="UniProtKB-ARBA"/>
</dbReference>
<sequence>MSPAGEPSNQASAMQPEPSHAQAPVRAGYAPTRKGETDEIRVRLDATHIGITQFIDGRLTPAPIENSNPQKVLELGAGSGAWAIQAAKHFPEAEVIASDINPLPPRYASTTSTVSKPTAY</sequence>
<dbReference type="CDD" id="cd02440">
    <property type="entry name" value="AdoMet_MTases"/>
    <property type="match status" value="1"/>
</dbReference>
<dbReference type="Gene3D" id="3.40.50.150">
    <property type="entry name" value="Vaccinia Virus protein VP39"/>
    <property type="match status" value="1"/>
</dbReference>
<reference evidence="2 3" key="1">
    <citation type="submission" date="2019-02" db="EMBL/GenBank/DDBJ databases">
        <title>Genome sequencing of the rare red list fungi Dentipellis fragilis.</title>
        <authorList>
            <person name="Buettner E."/>
            <person name="Kellner H."/>
        </authorList>
    </citation>
    <scope>NUCLEOTIDE SEQUENCE [LARGE SCALE GENOMIC DNA]</scope>
    <source>
        <strain evidence="2 3">DSM 105465</strain>
    </source>
</reference>
<dbReference type="Proteomes" id="UP000298327">
    <property type="component" value="Unassembled WGS sequence"/>
</dbReference>
<dbReference type="SUPFAM" id="SSF53335">
    <property type="entry name" value="S-adenosyl-L-methionine-dependent methyltransferases"/>
    <property type="match status" value="1"/>
</dbReference>
<feature type="region of interest" description="Disordered" evidence="1">
    <location>
        <begin position="101"/>
        <end position="120"/>
    </location>
</feature>
<gene>
    <name evidence="2" type="ORF">EVG20_g11580</name>
</gene>
<organism evidence="2 3">
    <name type="scientific">Dentipellis fragilis</name>
    <dbReference type="NCBI Taxonomy" id="205917"/>
    <lineage>
        <taxon>Eukaryota</taxon>
        <taxon>Fungi</taxon>
        <taxon>Dikarya</taxon>
        <taxon>Basidiomycota</taxon>
        <taxon>Agaricomycotina</taxon>
        <taxon>Agaricomycetes</taxon>
        <taxon>Russulales</taxon>
        <taxon>Hericiaceae</taxon>
        <taxon>Dentipellis</taxon>
    </lineage>
</organism>
<evidence type="ECO:0000313" key="3">
    <source>
        <dbReference type="Proteomes" id="UP000298327"/>
    </source>
</evidence>
<accession>A0A4Y9XK50</accession>
<dbReference type="OrthoDB" id="506498at2759"/>
<dbReference type="Pfam" id="PF10294">
    <property type="entry name" value="Methyltransf_16"/>
    <property type="match status" value="1"/>
</dbReference>
<evidence type="ECO:0000313" key="2">
    <source>
        <dbReference type="EMBL" id="TFY50335.1"/>
    </source>
</evidence>
<feature type="region of interest" description="Disordered" evidence="1">
    <location>
        <begin position="1"/>
        <end position="39"/>
    </location>
</feature>
<dbReference type="InterPro" id="IPR029063">
    <property type="entry name" value="SAM-dependent_MTases_sf"/>
</dbReference>
<feature type="compositionally biased region" description="Polar residues" evidence="1">
    <location>
        <begin position="108"/>
        <end position="120"/>
    </location>
</feature>